<feature type="signal peptide" evidence="3">
    <location>
        <begin position="1"/>
        <end position="16"/>
    </location>
</feature>
<dbReference type="PANTHER" id="PTHR11552:SF208">
    <property type="entry name" value="RE36204P-RELATED"/>
    <property type="match status" value="1"/>
</dbReference>
<gene>
    <name evidence="5" type="ORF">ILUMI_19719</name>
</gene>
<dbReference type="Proteomes" id="UP000801492">
    <property type="component" value="Unassembled WGS sequence"/>
</dbReference>
<proteinExistence type="inferred from homology"/>
<dbReference type="Gene3D" id="3.50.50.60">
    <property type="entry name" value="FAD/NAD(P)-binding domain"/>
    <property type="match status" value="1"/>
</dbReference>
<evidence type="ECO:0000313" key="5">
    <source>
        <dbReference type="EMBL" id="KAF2886455.1"/>
    </source>
</evidence>
<keyword evidence="6" id="KW-1185">Reference proteome</keyword>
<dbReference type="SUPFAM" id="SSF51905">
    <property type="entry name" value="FAD/NAD(P)-binding domain"/>
    <property type="match status" value="1"/>
</dbReference>
<dbReference type="PANTHER" id="PTHR11552">
    <property type="entry name" value="GLUCOSE-METHANOL-CHOLINE GMC OXIDOREDUCTASE"/>
    <property type="match status" value="1"/>
</dbReference>
<dbReference type="EMBL" id="VTPC01087625">
    <property type="protein sequence ID" value="KAF2886455.1"/>
    <property type="molecule type" value="Genomic_DNA"/>
</dbReference>
<dbReference type="InterPro" id="IPR012132">
    <property type="entry name" value="GMC_OxRdtase"/>
</dbReference>
<dbReference type="Pfam" id="PF00732">
    <property type="entry name" value="GMC_oxred_N"/>
    <property type="match status" value="1"/>
</dbReference>
<name>A0A8K0FZL8_IGNLU</name>
<dbReference type="InterPro" id="IPR000172">
    <property type="entry name" value="GMC_OxRdtase_N"/>
</dbReference>
<evidence type="ECO:0000313" key="6">
    <source>
        <dbReference type="Proteomes" id="UP000801492"/>
    </source>
</evidence>
<evidence type="ECO:0000256" key="1">
    <source>
        <dbReference type="ARBA" id="ARBA00010790"/>
    </source>
</evidence>
<feature type="domain" description="Glucose-methanol-choline oxidoreductase N-terminal" evidence="4">
    <location>
        <begin position="120"/>
        <end position="143"/>
    </location>
</feature>
<comment type="similarity">
    <text evidence="1 2">Belongs to the GMC oxidoreductase family.</text>
</comment>
<dbReference type="OrthoDB" id="269227at2759"/>
<protein>
    <recommendedName>
        <fullName evidence="4">Glucose-methanol-choline oxidoreductase N-terminal domain-containing protein</fullName>
    </recommendedName>
</protein>
<evidence type="ECO:0000259" key="4">
    <source>
        <dbReference type="PROSITE" id="PS00623"/>
    </source>
</evidence>
<evidence type="ECO:0000256" key="3">
    <source>
        <dbReference type="SAM" id="SignalP"/>
    </source>
</evidence>
<organism evidence="5 6">
    <name type="scientific">Ignelater luminosus</name>
    <name type="common">Cucubano</name>
    <name type="synonym">Pyrophorus luminosus</name>
    <dbReference type="NCBI Taxonomy" id="2038154"/>
    <lineage>
        <taxon>Eukaryota</taxon>
        <taxon>Metazoa</taxon>
        <taxon>Ecdysozoa</taxon>
        <taxon>Arthropoda</taxon>
        <taxon>Hexapoda</taxon>
        <taxon>Insecta</taxon>
        <taxon>Pterygota</taxon>
        <taxon>Neoptera</taxon>
        <taxon>Endopterygota</taxon>
        <taxon>Coleoptera</taxon>
        <taxon>Polyphaga</taxon>
        <taxon>Elateriformia</taxon>
        <taxon>Elateroidea</taxon>
        <taxon>Elateridae</taxon>
        <taxon>Agrypninae</taxon>
        <taxon>Pyrophorini</taxon>
        <taxon>Ignelater</taxon>
    </lineage>
</organism>
<dbReference type="GO" id="GO:0016614">
    <property type="term" value="F:oxidoreductase activity, acting on CH-OH group of donors"/>
    <property type="evidence" value="ECO:0007669"/>
    <property type="project" value="InterPro"/>
</dbReference>
<accession>A0A8K0FZL8</accession>
<dbReference type="PROSITE" id="PS00623">
    <property type="entry name" value="GMC_OXRED_1"/>
    <property type="match status" value="1"/>
</dbReference>
<comment type="caution">
    <text evidence="5">The sequence shown here is derived from an EMBL/GenBank/DDBJ whole genome shotgun (WGS) entry which is preliminary data.</text>
</comment>
<reference evidence="5" key="1">
    <citation type="submission" date="2019-08" db="EMBL/GenBank/DDBJ databases">
        <title>The genome of the North American firefly Photinus pyralis.</title>
        <authorList>
            <consortium name="Photinus pyralis genome working group"/>
            <person name="Fallon T.R."/>
            <person name="Sander Lower S.E."/>
            <person name="Weng J.-K."/>
        </authorList>
    </citation>
    <scope>NUCLEOTIDE SEQUENCE</scope>
    <source>
        <strain evidence="5">TRF0915ILg1</strain>
        <tissue evidence="5">Whole body</tissue>
    </source>
</reference>
<keyword evidence="2" id="KW-0274">FAD</keyword>
<evidence type="ECO:0000256" key="2">
    <source>
        <dbReference type="RuleBase" id="RU003968"/>
    </source>
</evidence>
<dbReference type="AlphaFoldDB" id="A0A8K0FZL8"/>
<keyword evidence="3" id="KW-0732">Signal</keyword>
<dbReference type="InterPro" id="IPR036188">
    <property type="entry name" value="FAD/NAD-bd_sf"/>
</dbReference>
<dbReference type="GO" id="GO:0050660">
    <property type="term" value="F:flavin adenine dinucleotide binding"/>
    <property type="evidence" value="ECO:0007669"/>
    <property type="project" value="InterPro"/>
</dbReference>
<feature type="chain" id="PRO_5035478595" description="Glucose-methanol-choline oxidoreductase N-terminal domain-containing protein" evidence="3">
    <location>
        <begin position="17"/>
        <end position="287"/>
    </location>
</feature>
<keyword evidence="2" id="KW-0285">Flavoprotein</keyword>
<sequence length="287" mass="33470">MKLIYCFFAFAFLVKAKDVPEEMVQYYLKLLEEYATNFTIWEHPTDNRNFFQLINEEAEAKTGRFKVLVLEAGGRENDFTDVPGFAPYVVRSDYNWGYKAIPQKRCCLGFKNKQCNYIRGRGVGGSTVVNYMMYVRGNKEDFDKWGSKNPGWDYESVLHYFKKYQNASLRLEDAIYHGHNGSLSVEDVRLYPEAVKLFRKAAKQRGRDILDYNGEDQYGYSTIQAMTKKGTRCSANKAFVEPTMGRKNLELLDHALVTRILIENKIFVMARNIMQQHRKKSLFQVVR</sequence>